<sequence length="69" mass="8112">MYLLDEQDKEELTDIWKSKDVDMSLSDFIKKYSKKSYLEKQSKKQQSKEKDLEAIALAESILKLPKKGE</sequence>
<dbReference type="EMBL" id="FIMD01000001">
    <property type="protein sequence ID" value="CYX44555.1"/>
    <property type="molecule type" value="Genomic_DNA"/>
</dbReference>
<name>A0A0Z8UVF2_STRSU</name>
<reference evidence="1 2" key="1">
    <citation type="submission" date="2016-02" db="EMBL/GenBank/DDBJ databases">
        <authorList>
            <consortium name="Pathogen Informatics"/>
        </authorList>
    </citation>
    <scope>NUCLEOTIDE SEQUENCE [LARGE SCALE GENOMIC DNA]</scope>
    <source>
        <strain evidence="1 2">SS999</strain>
    </source>
</reference>
<accession>A0A0Z8UVF2</accession>
<evidence type="ECO:0000313" key="2">
    <source>
        <dbReference type="Proteomes" id="UP000075182"/>
    </source>
</evidence>
<gene>
    <name evidence="1" type="ORF">ERS132536_00321</name>
</gene>
<organism evidence="1 2">
    <name type="scientific">Streptococcus suis</name>
    <dbReference type="NCBI Taxonomy" id="1307"/>
    <lineage>
        <taxon>Bacteria</taxon>
        <taxon>Bacillati</taxon>
        <taxon>Bacillota</taxon>
        <taxon>Bacilli</taxon>
        <taxon>Lactobacillales</taxon>
        <taxon>Streptococcaceae</taxon>
        <taxon>Streptococcus</taxon>
    </lineage>
</organism>
<dbReference type="RefSeq" id="WP_044752318.1">
    <property type="nucleotide sequence ID" value="NZ_CEGV01000015.1"/>
</dbReference>
<evidence type="ECO:0000313" key="1">
    <source>
        <dbReference type="EMBL" id="CYX44555.1"/>
    </source>
</evidence>
<dbReference type="AlphaFoldDB" id="A0A0Z8UVF2"/>
<protein>
    <submittedName>
        <fullName evidence="1">Uncharacterized protein</fullName>
    </submittedName>
</protein>
<dbReference type="Proteomes" id="UP000075182">
    <property type="component" value="Unassembled WGS sequence"/>
</dbReference>
<proteinExistence type="predicted"/>